<feature type="compositionally biased region" description="Low complexity" evidence="5">
    <location>
        <begin position="240"/>
        <end position="262"/>
    </location>
</feature>
<dbReference type="STRING" id="6689.A0A3R7QG37"/>
<keyword evidence="3 4" id="KW-0418">Kinase</keyword>
<dbReference type="Pfam" id="PF03770">
    <property type="entry name" value="IPK"/>
    <property type="match status" value="1"/>
</dbReference>
<accession>A0A3R7QG37</accession>
<keyword evidence="2 4" id="KW-0808">Transferase</keyword>
<reference evidence="6 7" key="2">
    <citation type="submission" date="2019-01" db="EMBL/GenBank/DDBJ databases">
        <title>The decoding of complex shrimp genome reveals the adaptation for benthos swimmer, frequently molting mechanism and breeding impact on genome.</title>
        <authorList>
            <person name="Sun Y."/>
            <person name="Gao Y."/>
            <person name="Yu Y."/>
        </authorList>
    </citation>
    <scope>NUCLEOTIDE SEQUENCE [LARGE SCALE GENOMIC DNA]</scope>
    <source>
        <tissue evidence="6">Muscle</tissue>
    </source>
</reference>
<feature type="region of interest" description="Disordered" evidence="5">
    <location>
        <begin position="1"/>
        <end position="31"/>
    </location>
</feature>
<feature type="region of interest" description="Disordered" evidence="5">
    <location>
        <begin position="188"/>
        <end position="268"/>
    </location>
</feature>
<evidence type="ECO:0000256" key="3">
    <source>
        <dbReference type="ARBA" id="ARBA00022777"/>
    </source>
</evidence>
<dbReference type="PANTHER" id="PTHR12400:SF26">
    <property type="entry name" value="KINASE"/>
    <property type="match status" value="1"/>
</dbReference>
<name>A0A3R7QG37_PENVA</name>
<organism evidence="6 7">
    <name type="scientific">Penaeus vannamei</name>
    <name type="common">Whiteleg shrimp</name>
    <name type="synonym">Litopenaeus vannamei</name>
    <dbReference type="NCBI Taxonomy" id="6689"/>
    <lineage>
        <taxon>Eukaryota</taxon>
        <taxon>Metazoa</taxon>
        <taxon>Ecdysozoa</taxon>
        <taxon>Arthropoda</taxon>
        <taxon>Crustacea</taxon>
        <taxon>Multicrustacea</taxon>
        <taxon>Malacostraca</taxon>
        <taxon>Eumalacostraca</taxon>
        <taxon>Eucarida</taxon>
        <taxon>Decapoda</taxon>
        <taxon>Dendrobranchiata</taxon>
        <taxon>Penaeoidea</taxon>
        <taxon>Penaeidae</taxon>
        <taxon>Penaeus</taxon>
    </lineage>
</organism>
<dbReference type="GO" id="GO:0005737">
    <property type="term" value="C:cytoplasm"/>
    <property type="evidence" value="ECO:0007669"/>
    <property type="project" value="TreeGrafter"/>
</dbReference>
<keyword evidence="7" id="KW-1185">Reference proteome</keyword>
<dbReference type="AlphaFoldDB" id="A0A3R7QG37"/>
<reference evidence="6 7" key="1">
    <citation type="submission" date="2018-04" db="EMBL/GenBank/DDBJ databases">
        <authorList>
            <person name="Zhang X."/>
            <person name="Yuan J."/>
            <person name="Li F."/>
            <person name="Xiang J."/>
        </authorList>
    </citation>
    <scope>NUCLEOTIDE SEQUENCE [LARGE SCALE GENOMIC DNA]</scope>
    <source>
        <tissue evidence="6">Muscle</tissue>
    </source>
</reference>
<dbReference type="Proteomes" id="UP000283509">
    <property type="component" value="Unassembled WGS sequence"/>
</dbReference>
<gene>
    <name evidence="6" type="ORF">C7M84_015676</name>
</gene>
<feature type="compositionally biased region" description="Basic residues" evidence="5">
    <location>
        <begin position="214"/>
        <end position="231"/>
    </location>
</feature>
<dbReference type="GO" id="GO:0005634">
    <property type="term" value="C:nucleus"/>
    <property type="evidence" value="ECO:0007669"/>
    <property type="project" value="TreeGrafter"/>
</dbReference>
<dbReference type="EC" id="2.7.-.-" evidence="4"/>
<evidence type="ECO:0000313" key="6">
    <source>
        <dbReference type="EMBL" id="ROT66306.1"/>
    </source>
</evidence>
<dbReference type="GO" id="GO:0032958">
    <property type="term" value="P:inositol phosphate biosynthetic process"/>
    <property type="evidence" value="ECO:0007669"/>
    <property type="project" value="InterPro"/>
</dbReference>
<evidence type="ECO:0000256" key="2">
    <source>
        <dbReference type="ARBA" id="ARBA00022679"/>
    </source>
</evidence>
<evidence type="ECO:0000313" key="7">
    <source>
        <dbReference type="Proteomes" id="UP000283509"/>
    </source>
</evidence>
<proteinExistence type="inferred from homology"/>
<dbReference type="GO" id="GO:0000828">
    <property type="term" value="F:inositol hexakisphosphate kinase activity"/>
    <property type="evidence" value="ECO:0007669"/>
    <property type="project" value="TreeGrafter"/>
</dbReference>
<feature type="compositionally biased region" description="Basic and acidic residues" evidence="5">
    <location>
        <begin position="200"/>
        <end position="213"/>
    </location>
</feature>
<evidence type="ECO:0000256" key="1">
    <source>
        <dbReference type="ARBA" id="ARBA00007374"/>
    </source>
</evidence>
<dbReference type="Gene3D" id="3.30.470.160">
    <property type="entry name" value="Inositol polyphosphate kinase"/>
    <property type="match status" value="1"/>
</dbReference>
<sequence>MFTGSASPGPQLSTRKSQEGPRDTTRTCRCDAHDSDVTGALFRSPLTPRRVLISAASHWHPLTPPQPHVAPRARPRLVASGFAIRNYTGTGKVTSGYLTGKTDLGLTLPPPPLTFPQSFCGPASARGLRPASSAPQEKASWLHSLLRGHDLSSSEVPEPLLITVYGRARGGGAQVAGERKAEIEELLRGTAGFRLPKQQKPPEEEANHQPDNHRPKRAPLARRWRKNLLKKKSSEDDEVSATSSSASSTNSSTRSSSSISPSQPHAAPREELCANGHLNLALEDSEAGLAKDGLSAEDTADMSLLQKLALNALNLTAPASSVLLNNRRNSWVQLSGHPGSLAPAGPGTIWKKRGPEPVETLAYQAFSQDPARELAPTFFREVVYQDEYFIEMQDLLYNFHNPSVMDIKMGTRTFLESEVTNTKARHDLYEKMIKVDPTAPTPEEHEAKAVTKLRYMDFRDNMSSSRSLGFRIEALKMTGSDAVTELKTVRSREEVVGTMSGFLKGRESTKRQVLSRLNHLRNTFAKSPYFQKHEVIGSSILIIYDDEKAGVWMIDFAKTVPVPEGVSITHREPRGRSRNPPFRKDAHTNYKFADSTSVLAASPRGCRYQLNVAVPFAQLPKPPGQGLCHAQQQRFPKLLAQRVPFAGVRCIPPPFTLPAPREKRVTCPLVHTEAHLPASVLLIVEPQPCLPLHACPTVWEPLPNALIPQVKNSWCSWFIVVSTFQYHMQAPANPAVNTHMDRSSVLSSCRPVAARPEDDPDTSTASGTFSLTSCSNRCSST</sequence>
<dbReference type="InterPro" id="IPR038286">
    <property type="entry name" value="IPK_sf"/>
</dbReference>
<feature type="region of interest" description="Disordered" evidence="5">
    <location>
        <begin position="567"/>
        <end position="587"/>
    </location>
</feature>
<dbReference type="GO" id="GO:0046854">
    <property type="term" value="P:phosphatidylinositol phosphate biosynthetic process"/>
    <property type="evidence" value="ECO:0007669"/>
    <property type="project" value="TreeGrafter"/>
</dbReference>
<dbReference type="PANTHER" id="PTHR12400">
    <property type="entry name" value="INOSITOL POLYPHOSPHATE KINASE"/>
    <property type="match status" value="1"/>
</dbReference>
<dbReference type="OrthoDB" id="338650at2759"/>
<feature type="compositionally biased region" description="Polar residues" evidence="5">
    <location>
        <begin position="1"/>
        <end position="15"/>
    </location>
</feature>
<feature type="compositionally biased region" description="Basic and acidic residues" evidence="5">
    <location>
        <begin position="16"/>
        <end position="31"/>
    </location>
</feature>
<evidence type="ECO:0000256" key="5">
    <source>
        <dbReference type="SAM" id="MobiDB-lite"/>
    </source>
</evidence>
<dbReference type="InterPro" id="IPR005522">
    <property type="entry name" value="IPK"/>
</dbReference>
<dbReference type="EMBL" id="QCYY01002960">
    <property type="protein sequence ID" value="ROT66306.1"/>
    <property type="molecule type" value="Genomic_DNA"/>
</dbReference>
<dbReference type="SUPFAM" id="SSF56104">
    <property type="entry name" value="SAICAR synthase-like"/>
    <property type="match status" value="1"/>
</dbReference>
<evidence type="ECO:0000256" key="4">
    <source>
        <dbReference type="RuleBase" id="RU363090"/>
    </source>
</evidence>
<comment type="caution">
    <text evidence="6">The sequence shown here is derived from an EMBL/GenBank/DDBJ whole genome shotgun (WGS) entry which is preliminary data.</text>
</comment>
<protein>
    <recommendedName>
        <fullName evidence="4">Kinase</fullName>
        <ecNumber evidence="4">2.7.-.-</ecNumber>
    </recommendedName>
</protein>
<comment type="similarity">
    <text evidence="1 4">Belongs to the inositol phosphokinase (IPK) family.</text>
</comment>